<keyword evidence="2" id="KW-1185">Reference proteome</keyword>
<reference evidence="1 2" key="1">
    <citation type="journal article" date="2015" name="Environ. Microbiol.">
        <title>Genome analyses suggest the presence of polyploidy and recent human-driven expansions in eight global populations of the honeybee pathogen Nosema ceranae.</title>
        <authorList>
            <person name="Pelin A."/>
            <person name="Selman M."/>
            <person name="Aris-Brosou S."/>
            <person name="Farinelli L."/>
            <person name="Corradi N."/>
        </authorList>
    </citation>
    <scope>NUCLEOTIDE SEQUENCE [LARGE SCALE GENOMIC DNA]</scope>
    <source>
        <strain evidence="1 2">PA08 1199</strain>
    </source>
</reference>
<sequence length="250" mass="28787">MYEDILKFLKDKNRKLTKEEATEFIRLLAESVGCEEDIMGHNSSLENSEEEFSTDINFVIDDINEGYSEDEDTFSLEGISDEEEEEKEYIVLNKRKIMRNKEFKRVKTLQETSVKEASEEAIKSDIEVLSTEKQNLIDKNIDHACNESAKEENLLDKSHENSSKQSDVLFNLPKTLNFSSGNFLASEESPSPNLPNDVEFSLPKLDKSFEFKLPDATCTNEEFKFDVGELLDINKNGPDFKFYDEDNNEI</sequence>
<evidence type="ECO:0000313" key="2">
    <source>
        <dbReference type="Proteomes" id="UP000034350"/>
    </source>
</evidence>
<dbReference type="EMBL" id="JPQZ01000002">
    <property type="protein sequence ID" value="KKO76533.1"/>
    <property type="molecule type" value="Genomic_DNA"/>
</dbReference>
<protein>
    <submittedName>
        <fullName evidence="1">Uncharacterized protein</fullName>
    </submittedName>
</protein>
<dbReference type="GeneID" id="36319431"/>
<dbReference type="RefSeq" id="XP_024332275.1">
    <property type="nucleotide sequence ID" value="XM_024474508.1"/>
</dbReference>
<dbReference type="VEuPathDB" id="MicrosporidiaDB:AAJ76_200059848"/>
<gene>
    <name evidence="1" type="ORF">AAJ76_200059848</name>
</gene>
<dbReference type="VEuPathDB" id="MicrosporidiaDB:G9O61_00g006170"/>
<accession>A0A0F9WUW9</accession>
<dbReference type="AlphaFoldDB" id="A0A0F9WUW9"/>
<dbReference type="Proteomes" id="UP000034350">
    <property type="component" value="Unassembled WGS sequence"/>
</dbReference>
<proteinExistence type="predicted"/>
<comment type="caution">
    <text evidence="1">The sequence shown here is derived from an EMBL/GenBank/DDBJ whole genome shotgun (WGS) entry which is preliminary data.</text>
</comment>
<dbReference type="OrthoDB" id="2193288at2759"/>
<evidence type="ECO:0000313" key="1">
    <source>
        <dbReference type="EMBL" id="KKO76533.1"/>
    </source>
</evidence>
<name>A0A0F9WUW9_9MICR</name>
<organism evidence="1 2">
    <name type="scientific">Vairimorpha ceranae</name>
    <dbReference type="NCBI Taxonomy" id="40302"/>
    <lineage>
        <taxon>Eukaryota</taxon>
        <taxon>Fungi</taxon>
        <taxon>Fungi incertae sedis</taxon>
        <taxon>Microsporidia</taxon>
        <taxon>Nosematidae</taxon>
        <taxon>Vairimorpha</taxon>
    </lineage>
</organism>